<dbReference type="PANTHER" id="PTHR42804">
    <property type="entry name" value="ALDEHYDE DEHYDROGENASE"/>
    <property type="match status" value="1"/>
</dbReference>
<protein>
    <recommendedName>
        <fullName evidence="3">aldehyde dehydrogenase (NAD(+))</fullName>
        <ecNumber evidence="3">1.2.1.3</ecNumber>
    </recommendedName>
</protein>
<dbReference type="PANTHER" id="PTHR42804:SF1">
    <property type="entry name" value="ALDEHYDE DEHYDROGENASE-RELATED"/>
    <property type="match status" value="1"/>
</dbReference>
<evidence type="ECO:0000259" key="7">
    <source>
        <dbReference type="Pfam" id="PF00171"/>
    </source>
</evidence>
<dbReference type="EC" id="1.2.1.3" evidence="3"/>
<dbReference type="GO" id="GO:0004029">
    <property type="term" value="F:aldehyde dehydrogenase (NAD+) activity"/>
    <property type="evidence" value="ECO:0007669"/>
    <property type="project" value="UniProtKB-EC"/>
</dbReference>
<dbReference type="InterPro" id="IPR016161">
    <property type="entry name" value="Ald_DH/histidinol_DH"/>
</dbReference>
<sequence length="483" mass="51078">MQQQEHLFIGGEWVAPSGTATIEVVSPHSEQVIARIAAAGREDVDRAVAAARQAFDEGPWPRLDPAERAEVIRRLAALIKPRRKELAELITAEMGAPISFAKLSHVTLPMLMMGAFADIAVNLPWEEPRKGFYGQDILLRKEPIGVVAAIVPWNMPLFLTVGKLVPALLAGCSVILKPSPETPLDAYALADLLGEAGLPPGVVSVLPGDRDLGEYLVAHPGVDKVSFTGSTAAGRLVAASCGSNLKRVSLELGGKSAAVVLDDADPAAVAAGVEIAGLMNSGQACVAQTRILVPRSRYDEYLDALVAMVESLPVGDPTDPATKVGPLVARRQQERVRSYIEVGQKEGARLVTGGSDLPAGVESGWYVRPTVFADVDSSMRIAQEEIFGPVLTVLPYSDDAEAVRVADDTEYGLSGSVWTSDVERGLAIARRVRSGTFGVNQAYSMDPNAPFGGVKASGIGRELGREGIESYLDVKSISVAPAS</sequence>
<dbReference type="Proteomes" id="UP000179627">
    <property type="component" value="Unassembled WGS sequence"/>
</dbReference>
<dbReference type="SUPFAM" id="SSF53720">
    <property type="entry name" value="ALDH-like"/>
    <property type="match status" value="1"/>
</dbReference>
<evidence type="ECO:0000256" key="6">
    <source>
        <dbReference type="RuleBase" id="RU003345"/>
    </source>
</evidence>
<dbReference type="InterPro" id="IPR029510">
    <property type="entry name" value="Ald_DH_CS_GLU"/>
</dbReference>
<dbReference type="FunFam" id="3.40.605.10:FF:000007">
    <property type="entry name" value="NAD/NADP-dependent betaine aldehyde dehydrogenase"/>
    <property type="match status" value="1"/>
</dbReference>
<comment type="caution">
    <text evidence="8">The sequence shown here is derived from an EMBL/GenBank/DDBJ whole genome shotgun (WGS) entry which is preliminary data.</text>
</comment>
<dbReference type="Gene3D" id="3.40.309.10">
    <property type="entry name" value="Aldehyde Dehydrogenase, Chain A, domain 2"/>
    <property type="match status" value="1"/>
</dbReference>
<evidence type="ECO:0000256" key="1">
    <source>
        <dbReference type="ARBA" id="ARBA00009986"/>
    </source>
</evidence>
<dbReference type="FunFam" id="3.40.309.10:FF:000012">
    <property type="entry name" value="Betaine aldehyde dehydrogenase"/>
    <property type="match status" value="1"/>
</dbReference>
<comment type="similarity">
    <text evidence="1 6">Belongs to the aldehyde dehydrogenase family.</text>
</comment>
<organism evidence="8 9">
    <name type="scientific">Parafrankia colletiae</name>
    <dbReference type="NCBI Taxonomy" id="573497"/>
    <lineage>
        <taxon>Bacteria</taxon>
        <taxon>Bacillati</taxon>
        <taxon>Actinomycetota</taxon>
        <taxon>Actinomycetes</taxon>
        <taxon>Frankiales</taxon>
        <taxon>Frankiaceae</taxon>
        <taxon>Parafrankia</taxon>
    </lineage>
</organism>
<dbReference type="PROSITE" id="PS00070">
    <property type="entry name" value="ALDEHYDE_DEHYDR_CYS"/>
    <property type="match status" value="1"/>
</dbReference>
<comment type="catalytic activity">
    <reaction evidence="4">
        <text>an aldehyde + NAD(+) + H2O = a carboxylate + NADH + 2 H(+)</text>
        <dbReference type="Rhea" id="RHEA:16185"/>
        <dbReference type="ChEBI" id="CHEBI:15377"/>
        <dbReference type="ChEBI" id="CHEBI:15378"/>
        <dbReference type="ChEBI" id="CHEBI:17478"/>
        <dbReference type="ChEBI" id="CHEBI:29067"/>
        <dbReference type="ChEBI" id="CHEBI:57540"/>
        <dbReference type="ChEBI" id="CHEBI:57945"/>
        <dbReference type="EC" id="1.2.1.3"/>
    </reaction>
</comment>
<accession>A0A1S1QQ74</accession>
<feature type="domain" description="Aldehyde dehydrogenase" evidence="7">
    <location>
        <begin position="13"/>
        <end position="477"/>
    </location>
</feature>
<dbReference type="RefSeq" id="WP_071085333.1">
    <property type="nucleotide sequence ID" value="NZ_MBLM01000120.1"/>
</dbReference>
<dbReference type="Pfam" id="PF00171">
    <property type="entry name" value="Aldedh"/>
    <property type="match status" value="1"/>
</dbReference>
<dbReference type="InterPro" id="IPR016162">
    <property type="entry name" value="Ald_DH_N"/>
</dbReference>
<evidence type="ECO:0000256" key="2">
    <source>
        <dbReference type="ARBA" id="ARBA00023002"/>
    </source>
</evidence>
<feature type="active site" evidence="5">
    <location>
        <position position="251"/>
    </location>
</feature>
<dbReference type="InterPro" id="IPR016160">
    <property type="entry name" value="Ald_DH_CS_CYS"/>
</dbReference>
<evidence type="ECO:0000313" key="9">
    <source>
        <dbReference type="Proteomes" id="UP000179627"/>
    </source>
</evidence>
<dbReference type="InterPro" id="IPR016163">
    <property type="entry name" value="Ald_DH_C"/>
</dbReference>
<dbReference type="Gene3D" id="3.40.605.10">
    <property type="entry name" value="Aldehyde Dehydrogenase, Chain A, domain 1"/>
    <property type="match status" value="1"/>
</dbReference>
<reference evidence="9" key="1">
    <citation type="submission" date="2016-07" db="EMBL/GenBank/DDBJ databases">
        <title>Sequence Frankia sp. strain CcI1.17.</title>
        <authorList>
            <person name="Ghodhbane-Gtari F."/>
            <person name="Swanson E."/>
            <person name="Gueddou A."/>
            <person name="Morris K."/>
            <person name="Hezbri K."/>
            <person name="Ktari A."/>
            <person name="Nouioui I."/>
            <person name="Abebe-Akele F."/>
            <person name="Simpson S."/>
            <person name="Thomas K."/>
            <person name="Gtari M."/>
            <person name="Tisa L.S."/>
            <person name="Hurst S."/>
        </authorList>
    </citation>
    <scope>NUCLEOTIDE SEQUENCE [LARGE SCALE GENOMIC DNA]</scope>
    <source>
        <strain evidence="9">Cc1.17</strain>
    </source>
</reference>
<dbReference type="AlphaFoldDB" id="A0A1S1QQ74"/>
<dbReference type="OrthoDB" id="6882680at2"/>
<proteinExistence type="inferred from homology"/>
<dbReference type="CDD" id="cd07139">
    <property type="entry name" value="ALDH_AldA-Rv0768"/>
    <property type="match status" value="1"/>
</dbReference>
<evidence type="ECO:0000256" key="5">
    <source>
        <dbReference type="PROSITE-ProRule" id="PRU10007"/>
    </source>
</evidence>
<evidence type="ECO:0000313" key="8">
    <source>
        <dbReference type="EMBL" id="OHV35719.1"/>
    </source>
</evidence>
<evidence type="ECO:0000256" key="4">
    <source>
        <dbReference type="ARBA" id="ARBA00049194"/>
    </source>
</evidence>
<evidence type="ECO:0000256" key="3">
    <source>
        <dbReference type="ARBA" id="ARBA00024226"/>
    </source>
</evidence>
<dbReference type="PROSITE" id="PS00687">
    <property type="entry name" value="ALDEHYDE_DEHYDR_GLU"/>
    <property type="match status" value="1"/>
</dbReference>
<dbReference type="InterPro" id="IPR015590">
    <property type="entry name" value="Aldehyde_DH_dom"/>
</dbReference>
<gene>
    <name evidence="8" type="ORF">CC117_18845</name>
</gene>
<keyword evidence="9" id="KW-1185">Reference proteome</keyword>
<dbReference type="EMBL" id="MBLM01000120">
    <property type="protein sequence ID" value="OHV35719.1"/>
    <property type="molecule type" value="Genomic_DNA"/>
</dbReference>
<name>A0A1S1QQ74_9ACTN</name>
<keyword evidence="2 6" id="KW-0560">Oxidoreductase</keyword>